<keyword evidence="2" id="KW-0963">Cytoplasm</keyword>
<protein>
    <submittedName>
        <fullName evidence="7">Uncharacterized protein</fullName>
    </submittedName>
</protein>
<reference evidence="7" key="1">
    <citation type="submission" date="2021-01" db="EMBL/GenBank/DDBJ databases">
        <authorList>
            <person name="Corre E."/>
            <person name="Pelletier E."/>
            <person name="Niang G."/>
            <person name="Scheremetjew M."/>
            <person name="Finn R."/>
            <person name="Kale V."/>
            <person name="Holt S."/>
            <person name="Cochrane G."/>
            <person name="Meng A."/>
            <person name="Brown T."/>
            <person name="Cohen L."/>
        </authorList>
    </citation>
    <scope>NUCLEOTIDE SEQUENCE</scope>
    <source>
        <strain evidence="7">CCMP645</strain>
    </source>
</reference>
<sequence length="323" mass="35505">MTAARTGKAEVVAMLLRAGAVPTRKNKLGETAAAIARKERHEQVLKVLPPEDNSPFGSLFAAAKGFASSAASSAREIAEKAKQRSAAASKDGAVAEGPMSEEYEALLRKREERRRKEEAEKLAEAKAAKRKTVEAALLAAAEEEDLKLLRAIAERTQREKQARMAEQARLEEAARLEAAERRLQREAEEEAARLERDSLAKEKQIEEFKVAGNDAFRAGNYADAVAMYNRAIELDPQNPVLFSNRSGALAAVGEYTKALSDADMCIELRGEWSKGYTRRAAAMHGLKRFMAAVEAYEAAIEIEPDNETLRKGRRQSSFALAIE</sequence>
<accession>A0A7S4FB75</accession>
<feature type="region of interest" description="Disordered" evidence="6">
    <location>
        <begin position="82"/>
        <end position="101"/>
    </location>
</feature>
<feature type="repeat" description="TPR" evidence="5">
    <location>
        <begin position="273"/>
        <end position="306"/>
    </location>
</feature>
<organism evidence="7">
    <name type="scientific">Chrysotila carterae</name>
    <name type="common">Marine alga</name>
    <name type="synonym">Syracosphaera carterae</name>
    <dbReference type="NCBI Taxonomy" id="13221"/>
    <lineage>
        <taxon>Eukaryota</taxon>
        <taxon>Haptista</taxon>
        <taxon>Haptophyta</taxon>
        <taxon>Prymnesiophyceae</taxon>
        <taxon>Isochrysidales</taxon>
        <taxon>Isochrysidaceae</taxon>
        <taxon>Chrysotila</taxon>
    </lineage>
</organism>
<dbReference type="InterPro" id="IPR011990">
    <property type="entry name" value="TPR-like_helical_dom_sf"/>
</dbReference>
<dbReference type="FunFam" id="1.25.40.10:FF:000020">
    <property type="entry name" value="Stress-induced phosphoprotein 1"/>
    <property type="match status" value="1"/>
</dbReference>
<dbReference type="PANTHER" id="PTHR22904:SF523">
    <property type="entry name" value="STRESS-INDUCED-PHOSPHOPROTEIN 1"/>
    <property type="match status" value="1"/>
</dbReference>
<dbReference type="InterPro" id="IPR036770">
    <property type="entry name" value="Ankyrin_rpt-contain_sf"/>
</dbReference>
<comment type="subcellular location">
    <subcellularLocation>
        <location evidence="1">Cytoplasm</location>
    </subcellularLocation>
</comment>
<gene>
    <name evidence="7" type="ORF">PCAR00345_LOCUS36860</name>
</gene>
<evidence type="ECO:0000256" key="6">
    <source>
        <dbReference type="SAM" id="MobiDB-lite"/>
    </source>
</evidence>
<feature type="repeat" description="TPR" evidence="5">
    <location>
        <begin position="205"/>
        <end position="238"/>
    </location>
</feature>
<dbReference type="Gene3D" id="1.25.40.20">
    <property type="entry name" value="Ankyrin repeat-containing domain"/>
    <property type="match status" value="1"/>
</dbReference>
<dbReference type="GO" id="GO:0005737">
    <property type="term" value="C:cytoplasm"/>
    <property type="evidence" value="ECO:0007669"/>
    <property type="project" value="UniProtKB-SubCell"/>
</dbReference>
<evidence type="ECO:0000256" key="1">
    <source>
        <dbReference type="ARBA" id="ARBA00004496"/>
    </source>
</evidence>
<keyword evidence="4 5" id="KW-0802">TPR repeat</keyword>
<dbReference type="AlphaFoldDB" id="A0A7S4FB75"/>
<evidence type="ECO:0000256" key="5">
    <source>
        <dbReference type="PROSITE-ProRule" id="PRU00339"/>
    </source>
</evidence>
<evidence type="ECO:0000256" key="2">
    <source>
        <dbReference type="ARBA" id="ARBA00022490"/>
    </source>
</evidence>
<dbReference type="Gene3D" id="1.25.40.10">
    <property type="entry name" value="Tetratricopeptide repeat domain"/>
    <property type="match status" value="1"/>
</dbReference>
<evidence type="ECO:0000256" key="4">
    <source>
        <dbReference type="ARBA" id="ARBA00022803"/>
    </source>
</evidence>
<dbReference type="InterPro" id="IPR019734">
    <property type="entry name" value="TPR_rpt"/>
</dbReference>
<dbReference type="SMART" id="SM00028">
    <property type="entry name" value="TPR"/>
    <property type="match status" value="3"/>
</dbReference>
<dbReference type="PANTHER" id="PTHR22904">
    <property type="entry name" value="TPR REPEAT CONTAINING PROTEIN"/>
    <property type="match status" value="1"/>
</dbReference>
<dbReference type="GO" id="GO:0051879">
    <property type="term" value="F:Hsp90 protein binding"/>
    <property type="evidence" value="ECO:0007669"/>
    <property type="project" value="TreeGrafter"/>
</dbReference>
<dbReference type="PROSITE" id="PS50005">
    <property type="entry name" value="TPR"/>
    <property type="match status" value="2"/>
</dbReference>
<evidence type="ECO:0000313" key="7">
    <source>
        <dbReference type="EMBL" id="CAE0784155.1"/>
    </source>
</evidence>
<keyword evidence="3" id="KW-0677">Repeat</keyword>
<dbReference type="SUPFAM" id="SSF48403">
    <property type="entry name" value="Ankyrin repeat"/>
    <property type="match status" value="1"/>
</dbReference>
<dbReference type="EMBL" id="HBIZ01058748">
    <property type="protein sequence ID" value="CAE0784155.1"/>
    <property type="molecule type" value="Transcribed_RNA"/>
</dbReference>
<name>A0A7S4FB75_CHRCT</name>
<proteinExistence type="predicted"/>
<dbReference type="Pfam" id="PF13414">
    <property type="entry name" value="TPR_11"/>
    <property type="match status" value="1"/>
</dbReference>
<dbReference type="SUPFAM" id="SSF48452">
    <property type="entry name" value="TPR-like"/>
    <property type="match status" value="1"/>
</dbReference>
<dbReference type="Pfam" id="PF13181">
    <property type="entry name" value="TPR_8"/>
    <property type="match status" value="1"/>
</dbReference>
<evidence type="ECO:0000256" key="3">
    <source>
        <dbReference type="ARBA" id="ARBA00022737"/>
    </source>
</evidence>